<dbReference type="Pfam" id="PF00012">
    <property type="entry name" value="HSP70"/>
    <property type="match status" value="1"/>
</dbReference>
<dbReference type="SUPFAM" id="SSF53067">
    <property type="entry name" value="Actin-like ATPase domain"/>
    <property type="match status" value="2"/>
</dbReference>
<dbReference type="PRINTS" id="PR00301">
    <property type="entry name" value="HEATSHOCK70"/>
</dbReference>
<dbReference type="KEGG" id="jre:109004462"/>
<dbReference type="OrthoDB" id="3789372at2759"/>
<dbReference type="Gene3D" id="3.30.420.40">
    <property type="match status" value="2"/>
</dbReference>
<comment type="similarity">
    <text evidence="1">Belongs to the heat shock protein 70 family.</text>
</comment>
<dbReference type="FunFam" id="3.30.420.40:FF:000028">
    <property type="entry name" value="heat shock 70 kDa protein-like"/>
    <property type="match status" value="1"/>
</dbReference>
<dbReference type="InterPro" id="IPR013126">
    <property type="entry name" value="Hsp_70_fam"/>
</dbReference>
<dbReference type="RefSeq" id="XP_018838553.1">
    <property type="nucleotide sequence ID" value="XM_018983008.1"/>
</dbReference>
<keyword evidence="2" id="KW-0547">Nucleotide-binding</keyword>
<keyword evidence="4" id="KW-1185">Reference proteome</keyword>
<organism evidence="4 5">
    <name type="scientific">Juglans regia</name>
    <name type="common">English walnut</name>
    <dbReference type="NCBI Taxonomy" id="51240"/>
    <lineage>
        <taxon>Eukaryota</taxon>
        <taxon>Viridiplantae</taxon>
        <taxon>Streptophyta</taxon>
        <taxon>Embryophyta</taxon>
        <taxon>Tracheophyta</taxon>
        <taxon>Spermatophyta</taxon>
        <taxon>Magnoliopsida</taxon>
        <taxon>eudicotyledons</taxon>
        <taxon>Gunneridae</taxon>
        <taxon>Pentapetalae</taxon>
        <taxon>rosids</taxon>
        <taxon>fabids</taxon>
        <taxon>Fagales</taxon>
        <taxon>Juglandaceae</taxon>
        <taxon>Juglans</taxon>
    </lineage>
</organism>
<dbReference type="GeneID" id="109004462"/>
<protein>
    <submittedName>
        <fullName evidence="5">Heat shock cognate 70 kDa protein-like</fullName>
    </submittedName>
</protein>
<gene>
    <name evidence="5" type="primary">LOC109004462</name>
</gene>
<dbReference type="Proteomes" id="UP000235220">
    <property type="component" value="Chromosome 16"/>
</dbReference>
<accession>A0A2I4G3S6</accession>
<evidence type="ECO:0000256" key="2">
    <source>
        <dbReference type="ARBA" id="ARBA00022741"/>
    </source>
</evidence>
<evidence type="ECO:0000313" key="4">
    <source>
        <dbReference type="Proteomes" id="UP000235220"/>
    </source>
</evidence>
<evidence type="ECO:0000256" key="3">
    <source>
        <dbReference type="ARBA" id="ARBA00022840"/>
    </source>
</evidence>
<evidence type="ECO:0000256" key="1">
    <source>
        <dbReference type="ARBA" id="ARBA00007381"/>
    </source>
</evidence>
<dbReference type="GO" id="GO:0005524">
    <property type="term" value="F:ATP binding"/>
    <property type="evidence" value="ECO:0007669"/>
    <property type="project" value="UniProtKB-KW"/>
</dbReference>
<reference evidence="5" key="1">
    <citation type="submission" date="2025-08" db="UniProtKB">
        <authorList>
            <consortium name="RefSeq"/>
        </authorList>
    </citation>
    <scope>IDENTIFICATION</scope>
    <source>
        <tissue evidence="5">Leaves</tissue>
    </source>
</reference>
<dbReference type="InterPro" id="IPR043129">
    <property type="entry name" value="ATPase_NBD"/>
</dbReference>
<proteinExistence type="inferred from homology"/>
<dbReference type="Gramene" id="Jr16_00140_p1">
    <property type="protein sequence ID" value="cds.Jr16_00140_p1"/>
    <property type="gene ID" value="Jr16_00140"/>
</dbReference>
<dbReference type="PANTHER" id="PTHR19375">
    <property type="entry name" value="HEAT SHOCK PROTEIN 70KDA"/>
    <property type="match status" value="1"/>
</dbReference>
<sequence length="136" mass="14945">MVLGCRNLEWRTVKAEMDLKLAKSQGYLKNKLQQVATVPAYFINSHCQATKDIGFNFGLNVMRIINDPTTAAIAYGLEKEASSLGETNVLIFDSCDGTFDISLLTIEEGVSEVKATADDTHLGGEDSDSRRVNHFV</sequence>
<evidence type="ECO:0000313" key="5">
    <source>
        <dbReference type="RefSeq" id="XP_018838553.1"/>
    </source>
</evidence>
<dbReference type="STRING" id="51240.A0A2I4G3S6"/>
<dbReference type="GO" id="GO:0140662">
    <property type="term" value="F:ATP-dependent protein folding chaperone"/>
    <property type="evidence" value="ECO:0007669"/>
    <property type="project" value="InterPro"/>
</dbReference>
<dbReference type="AlphaFoldDB" id="A0A2I4G3S6"/>
<name>A0A2I4G3S6_JUGRE</name>
<keyword evidence="3" id="KW-0067">ATP-binding</keyword>